<evidence type="ECO:0000256" key="1">
    <source>
        <dbReference type="SAM" id="MobiDB-lite"/>
    </source>
</evidence>
<feature type="compositionally biased region" description="Polar residues" evidence="1">
    <location>
        <begin position="13"/>
        <end position="23"/>
    </location>
</feature>
<dbReference type="RefSeq" id="XP_024319947.1">
    <property type="nucleotide sequence ID" value="XM_024472341.1"/>
</dbReference>
<feature type="compositionally biased region" description="Low complexity" evidence="1">
    <location>
        <begin position="24"/>
        <end position="41"/>
    </location>
</feature>
<protein>
    <recommendedName>
        <fullName evidence="3">Mitochondrial import protein 1</fullName>
    </recommendedName>
</protein>
<sequence>MADQNPLADSGITIRSDSEQYSNSGPDDLSMSPSPPSTSSSPLILYSPPTFWSLARGAAINLFLPFVNGLMLGFGELFAHEAAFRLGWGGTKVFPSSRNARAIGPGIEIRDSREEIQRERDMDKLTSLE</sequence>
<dbReference type="InterPro" id="IPR013262">
    <property type="entry name" value="OMP_MIM1/TOM13_mt"/>
</dbReference>
<dbReference type="GO" id="GO:0005741">
    <property type="term" value="C:mitochondrial outer membrane"/>
    <property type="evidence" value="ECO:0007669"/>
    <property type="project" value="InterPro"/>
</dbReference>
<dbReference type="Pfam" id="PF08219">
    <property type="entry name" value="TOM13"/>
    <property type="match status" value="1"/>
</dbReference>
<dbReference type="Proteomes" id="UP000077154">
    <property type="component" value="Unassembled WGS sequence"/>
</dbReference>
<dbReference type="PANTHER" id="PTHR28241">
    <property type="entry name" value="MITOCHONDRIAL IMPORT PROTEIN 1"/>
    <property type="match status" value="1"/>
</dbReference>
<feature type="region of interest" description="Disordered" evidence="1">
    <location>
        <begin position="1"/>
        <end position="41"/>
    </location>
</feature>
<dbReference type="AlphaFoldDB" id="A0A177A0M4"/>
<name>A0A177A0M4_9PEZI</name>
<dbReference type="OrthoDB" id="5529571at2759"/>
<dbReference type="EMBL" id="KV441417">
    <property type="protein sequence ID" value="OAF54643.1"/>
    <property type="molecule type" value="Genomic_DNA"/>
</dbReference>
<dbReference type="GO" id="GO:0070096">
    <property type="term" value="P:mitochondrial outer membrane translocase complex assembly"/>
    <property type="evidence" value="ECO:0007669"/>
    <property type="project" value="TreeGrafter"/>
</dbReference>
<organism evidence="2">
    <name type="scientific">Pseudogymnoascus destructans</name>
    <dbReference type="NCBI Taxonomy" id="655981"/>
    <lineage>
        <taxon>Eukaryota</taxon>
        <taxon>Fungi</taxon>
        <taxon>Dikarya</taxon>
        <taxon>Ascomycota</taxon>
        <taxon>Pezizomycotina</taxon>
        <taxon>Leotiomycetes</taxon>
        <taxon>Thelebolales</taxon>
        <taxon>Thelebolaceae</taxon>
        <taxon>Pseudogymnoascus</taxon>
    </lineage>
</organism>
<proteinExistence type="predicted"/>
<evidence type="ECO:0000313" key="2">
    <source>
        <dbReference type="EMBL" id="OAF54643.1"/>
    </source>
</evidence>
<dbReference type="eggNOG" id="ENOG502SBHA">
    <property type="taxonomic scope" value="Eukaryota"/>
</dbReference>
<reference evidence="2" key="1">
    <citation type="submission" date="2016-03" db="EMBL/GenBank/DDBJ databases">
        <title>Updated assembly of Pseudogymnoascus destructans, the fungus causing white-nose syndrome of bats.</title>
        <authorList>
            <person name="Palmer J.M."/>
            <person name="Drees K.P."/>
            <person name="Foster J.T."/>
            <person name="Lindner D.L."/>
        </authorList>
    </citation>
    <scope>NUCLEOTIDE SEQUENCE [LARGE SCALE GENOMIC DNA]</scope>
    <source>
        <strain evidence="2">20631-21</strain>
    </source>
</reference>
<dbReference type="GeneID" id="36291837"/>
<dbReference type="VEuPathDB" id="FungiDB:GMDG_07605"/>
<gene>
    <name evidence="2" type="ORF">VC83_08798</name>
</gene>
<accession>A0A177A0M4</accession>
<dbReference type="GO" id="GO:0045040">
    <property type="term" value="P:protein insertion into mitochondrial outer membrane"/>
    <property type="evidence" value="ECO:0007669"/>
    <property type="project" value="TreeGrafter"/>
</dbReference>
<dbReference type="PANTHER" id="PTHR28241:SF1">
    <property type="entry name" value="MITOCHONDRIAL IMPORT PROTEIN 1"/>
    <property type="match status" value="1"/>
</dbReference>
<evidence type="ECO:0008006" key="3">
    <source>
        <dbReference type="Google" id="ProtNLM"/>
    </source>
</evidence>